<evidence type="ECO:0000313" key="2">
    <source>
        <dbReference type="Proteomes" id="UP000826722"/>
    </source>
</evidence>
<dbReference type="EMBL" id="AP024110">
    <property type="protein sequence ID" value="BCM26001.1"/>
    <property type="molecule type" value="Genomic_DNA"/>
</dbReference>
<organism evidence="1 2">
    <name type="scientific">Methyloradius palustris</name>
    <dbReference type="NCBI Taxonomy" id="2778876"/>
    <lineage>
        <taxon>Bacteria</taxon>
        <taxon>Pseudomonadati</taxon>
        <taxon>Pseudomonadota</taxon>
        <taxon>Betaproteobacteria</taxon>
        <taxon>Nitrosomonadales</taxon>
        <taxon>Methylophilaceae</taxon>
        <taxon>Methyloradius</taxon>
    </lineage>
</organism>
<dbReference type="Proteomes" id="UP000826722">
    <property type="component" value="Chromosome"/>
</dbReference>
<protein>
    <submittedName>
        <fullName evidence="1">Uncharacterized protein</fullName>
    </submittedName>
</protein>
<accession>A0A8D5GAG6</accession>
<gene>
    <name evidence="1" type="ORF">ZMTM_22600</name>
</gene>
<sequence>MNIGPTVRRSLFVFVASLLLYGCSKDDEPKLSADISYQEPVSPYEKMLTDLEEQSKAYTFLDRTDTLGGVDVDQNGIRDDIQKFIDQKKYTERERVGITQMAKSIQEIVKLDLKDEAAVHDATINSYKATACLIQVTTDENKAKALMGDKNQGAVSNDKTLLQTAQQLGNMTANTRIRIVNYLAFNDEVDIAYNAADMPMPCDYDHAYIEKLKIDANKSAVTNK</sequence>
<name>A0A8D5GAG6_9PROT</name>
<keyword evidence="2" id="KW-1185">Reference proteome</keyword>
<dbReference type="AlphaFoldDB" id="A0A8D5GAG6"/>
<proteinExistence type="predicted"/>
<dbReference type="KEGG" id="mpau:ZMTM_22600"/>
<evidence type="ECO:0000313" key="1">
    <source>
        <dbReference type="EMBL" id="BCM26001.1"/>
    </source>
</evidence>
<reference evidence="1" key="1">
    <citation type="journal article" date="2021" name="Arch. Microbiol.">
        <title>Methyloradius palustris gen. nov., sp. nov., a methanol-oxidizing bacterium isolated from snow.</title>
        <authorList>
            <person name="Miyadera T."/>
            <person name="Kojima H."/>
            <person name="Fukui M."/>
        </authorList>
    </citation>
    <scope>NUCLEOTIDE SEQUENCE</scope>
    <source>
        <strain evidence="1">Zm11</strain>
    </source>
</reference>
<dbReference type="RefSeq" id="WP_221764034.1">
    <property type="nucleotide sequence ID" value="NZ_AP024110.1"/>
</dbReference>